<dbReference type="InterPro" id="IPR000504">
    <property type="entry name" value="RRM_dom"/>
</dbReference>
<dbReference type="PROSITE" id="PS50102">
    <property type="entry name" value="RRM"/>
    <property type="match status" value="1"/>
</dbReference>
<dbReference type="PANTHER" id="PTHR23236:SF56">
    <property type="entry name" value="RRM DOMAIN-CONTAINING PROTEIN"/>
    <property type="match status" value="1"/>
</dbReference>
<dbReference type="Gene3D" id="3.30.70.330">
    <property type="match status" value="1"/>
</dbReference>
<evidence type="ECO:0000313" key="5">
    <source>
        <dbReference type="RefSeq" id="XP_018482127.1"/>
    </source>
</evidence>
<dbReference type="Proteomes" id="UP000504610">
    <property type="component" value="Chromosome 4"/>
</dbReference>
<dbReference type="SUPFAM" id="SSF54928">
    <property type="entry name" value="RNA-binding domain, RBD"/>
    <property type="match status" value="2"/>
</dbReference>
<keyword evidence="1 2" id="KW-0694">RNA-binding</keyword>
<dbReference type="OrthoDB" id="1064463at2759"/>
<evidence type="ECO:0000259" key="3">
    <source>
        <dbReference type="PROSITE" id="PS50102"/>
    </source>
</evidence>
<gene>
    <name evidence="5" type="primary">LOC108853175</name>
</gene>
<dbReference type="KEGG" id="rsz:108853175"/>
<dbReference type="InterPro" id="IPR035979">
    <property type="entry name" value="RBD_domain_sf"/>
</dbReference>
<evidence type="ECO:0000313" key="4">
    <source>
        <dbReference type="Proteomes" id="UP000504610"/>
    </source>
</evidence>
<dbReference type="AlphaFoldDB" id="A0A6J0NBL0"/>
<dbReference type="PANTHER" id="PTHR23236">
    <property type="entry name" value="EUKARYOTIC TRANSLATION INITIATION FACTOR 4B/4H"/>
    <property type="match status" value="1"/>
</dbReference>
<name>A0A6J0NBL0_RAPSA</name>
<reference evidence="4" key="1">
    <citation type="journal article" date="2019" name="Database">
        <title>The radish genome database (RadishGD): an integrated information resource for radish genomics.</title>
        <authorList>
            <person name="Yu H.J."/>
            <person name="Baek S."/>
            <person name="Lee Y.J."/>
            <person name="Cho A."/>
            <person name="Mun J.H."/>
        </authorList>
    </citation>
    <scope>NUCLEOTIDE SEQUENCE [LARGE SCALE GENOMIC DNA]</scope>
    <source>
        <strain evidence="4">cv. WK10039</strain>
    </source>
</reference>
<evidence type="ECO:0000256" key="2">
    <source>
        <dbReference type="PROSITE-ProRule" id="PRU00176"/>
    </source>
</evidence>
<sequence>MDTYASQGSTVEKRPLERVGDLQRFLESVNFQRSRVRMSVEGFNHNRPEDEIESELINHFKSCGNLTRVEVPTDPVFESRAFVNFLGHKAKEKALQLDGSSIGDWKARVKYAPEEEEEEYQVAVRYERSLYTDLANDKRFFFGVAVWGYDTSLPVDVIESKLRAHFSSCGVITHVYVCPPDKSTNIYFSELQGEASALDLDGSQLDGFKITTVRVATATARTNPILAPGELKMVGYSVPAHYIEFAKEITKKLKDYMTEWRAKARREKVRALIRKQEVQGEGQGS</sequence>
<evidence type="ECO:0000256" key="1">
    <source>
        <dbReference type="ARBA" id="ARBA00022884"/>
    </source>
</evidence>
<accession>A0A6J0NBL0</accession>
<feature type="domain" description="RRM" evidence="3">
    <location>
        <begin position="36"/>
        <end position="114"/>
    </location>
</feature>
<dbReference type="GO" id="GO:0008143">
    <property type="term" value="F:poly(A) binding"/>
    <property type="evidence" value="ECO:0007669"/>
    <property type="project" value="TreeGrafter"/>
</dbReference>
<dbReference type="GeneID" id="108853175"/>
<protein>
    <submittedName>
        <fullName evidence="5">Nucleolin 1</fullName>
    </submittedName>
</protein>
<proteinExistence type="predicted"/>
<dbReference type="RefSeq" id="XP_018482127.1">
    <property type="nucleotide sequence ID" value="XM_018626625.2"/>
</dbReference>
<dbReference type="SMART" id="SM00360">
    <property type="entry name" value="RRM"/>
    <property type="match status" value="2"/>
</dbReference>
<organism evidence="4 5">
    <name type="scientific">Raphanus sativus</name>
    <name type="common">Radish</name>
    <name type="synonym">Raphanus raphanistrum var. sativus</name>
    <dbReference type="NCBI Taxonomy" id="3726"/>
    <lineage>
        <taxon>Eukaryota</taxon>
        <taxon>Viridiplantae</taxon>
        <taxon>Streptophyta</taxon>
        <taxon>Embryophyta</taxon>
        <taxon>Tracheophyta</taxon>
        <taxon>Spermatophyta</taxon>
        <taxon>Magnoliopsida</taxon>
        <taxon>eudicotyledons</taxon>
        <taxon>Gunneridae</taxon>
        <taxon>Pentapetalae</taxon>
        <taxon>rosids</taxon>
        <taxon>malvids</taxon>
        <taxon>Brassicales</taxon>
        <taxon>Brassicaceae</taxon>
        <taxon>Brassiceae</taxon>
        <taxon>Raphanus</taxon>
    </lineage>
</organism>
<keyword evidence="4" id="KW-1185">Reference proteome</keyword>
<reference evidence="5" key="2">
    <citation type="submission" date="2025-08" db="UniProtKB">
        <authorList>
            <consortium name="RefSeq"/>
        </authorList>
    </citation>
    <scope>IDENTIFICATION</scope>
    <source>
        <tissue evidence="5">Leaf</tissue>
    </source>
</reference>
<dbReference type="InterPro" id="IPR012677">
    <property type="entry name" value="Nucleotide-bd_a/b_plait_sf"/>
</dbReference>